<evidence type="ECO:0000256" key="2">
    <source>
        <dbReference type="SAM" id="Phobius"/>
    </source>
</evidence>
<dbReference type="GeneID" id="27983102"/>
<protein>
    <submittedName>
        <fullName evidence="3">Hypothetical chloroplast RF37</fullName>
    </submittedName>
</protein>
<keyword evidence="2" id="KW-0812">Transmembrane</keyword>
<feature type="repeat" description="TPR" evidence="1">
    <location>
        <begin position="146"/>
        <end position="179"/>
    </location>
</feature>
<dbReference type="InterPro" id="IPR019734">
    <property type="entry name" value="TPR_rpt"/>
</dbReference>
<feature type="repeat" description="TPR" evidence="1">
    <location>
        <begin position="112"/>
        <end position="145"/>
    </location>
</feature>
<name>A0A173FZU6_GASCM</name>
<evidence type="ECO:0000256" key="1">
    <source>
        <dbReference type="PROSITE-ProRule" id="PRU00339"/>
    </source>
</evidence>
<accession>A0A173FZU6</accession>
<dbReference type="Gene3D" id="1.25.40.10">
    <property type="entry name" value="Tetratricopeptide repeat domain"/>
    <property type="match status" value="1"/>
</dbReference>
<dbReference type="AlphaFoldDB" id="A0A173FZU6"/>
<sequence>MFKLINKKIHYELNTKIIYENHMICTYFLNLNLYDVWIFDIYLLFIIFFLGLVSYLIVIELIKYITYFIIDKKNNVFIQCKKYAFTKQWLSYIMALEFSRINKIELSKNSINHIYSKIGLCFDQLTHYQAAIKYYSKYLQDDPSNIYILEKLASIYKKQKNNEQALSIYKKLIAIDPKNKEAVKYLD</sequence>
<geneLocation type="plastid" evidence="3"/>
<keyword evidence="3" id="KW-0934">Plastid</keyword>
<reference evidence="3" key="2">
    <citation type="submission" date="2016-06" db="EMBL/GenBank/DDBJ databases">
        <title>Genomic and phylogenetic analysis of Gastroclonium compressum supports its reinstatement to Coeloseira (Champiaceae, Rhodophyta).</title>
        <authorList>
            <person name="Kilpatrick Z."/>
            <person name="Hughey J.R."/>
        </authorList>
    </citation>
    <scope>NUCLEOTIDE SEQUENCE</scope>
</reference>
<reference evidence="3" key="1">
    <citation type="submission" date="2015-11" db="EMBL/GenBank/DDBJ databases">
        <authorList>
            <person name="Zhang Y."/>
            <person name="Guo Z."/>
        </authorList>
    </citation>
    <scope>NUCLEOTIDE SEQUENCE</scope>
</reference>
<dbReference type="RefSeq" id="YP_009257466.1">
    <property type="nucleotide sequence ID" value="NC_030338.1"/>
</dbReference>
<proteinExistence type="predicted"/>
<gene>
    <name evidence="3" type="primary">ycf37</name>
</gene>
<dbReference type="PROSITE" id="PS50005">
    <property type="entry name" value="TPR"/>
    <property type="match status" value="2"/>
</dbReference>
<keyword evidence="2" id="KW-1133">Transmembrane helix</keyword>
<dbReference type="InterPro" id="IPR011990">
    <property type="entry name" value="TPR-like_helical_dom_sf"/>
</dbReference>
<evidence type="ECO:0000313" key="3">
    <source>
        <dbReference type="EMBL" id="ANH09549.1"/>
    </source>
</evidence>
<dbReference type="SMART" id="SM00028">
    <property type="entry name" value="TPR"/>
    <property type="match status" value="2"/>
</dbReference>
<feature type="transmembrane region" description="Helical" evidence="2">
    <location>
        <begin position="36"/>
        <end position="58"/>
    </location>
</feature>
<keyword evidence="2" id="KW-0472">Membrane</keyword>
<dbReference type="Pfam" id="PF14559">
    <property type="entry name" value="TPR_19"/>
    <property type="match status" value="1"/>
</dbReference>
<organism evidence="3">
    <name type="scientific">Gastroclonium compressum</name>
    <name type="common">Red alga</name>
    <name type="synonym">Coeloseira compressa</name>
    <dbReference type="NCBI Taxonomy" id="1852973"/>
    <lineage>
        <taxon>Eukaryota</taxon>
        <taxon>Rhodophyta</taxon>
        <taxon>Florideophyceae</taxon>
        <taxon>Rhodymeniophycidae</taxon>
        <taxon>Rhodymeniales</taxon>
        <taxon>Champiaceae</taxon>
        <taxon>Coeloseira</taxon>
    </lineage>
</organism>
<dbReference type="SUPFAM" id="SSF48452">
    <property type="entry name" value="TPR-like"/>
    <property type="match status" value="1"/>
</dbReference>
<dbReference type="EMBL" id="KU053957">
    <property type="protein sequence ID" value="ANH09549.1"/>
    <property type="molecule type" value="Genomic_DNA"/>
</dbReference>
<keyword evidence="1" id="KW-0802">TPR repeat</keyword>